<organism evidence="1 2">
    <name type="scientific">Prochlorococcus marinus str. PAC1</name>
    <dbReference type="NCBI Taxonomy" id="59924"/>
    <lineage>
        <taxon>Bacteria</taxon>
        <taxon>Bacillati</taxon>
        <taxon>Cyanobacteriota</taxon>
        <taxon>Cyanophyceae</taxon>
        <taxon>Synechococcales</taxon>
        <taxon>Prochlorococcaceae</taxon>
        <taxon>Prochlorococcus</taxon>
    </lineage>
</organism>
<dbReference type="EMBL" id="JNAX01000010">
    <property type="protein sequence ID" value="KGG20810.1"/>
    <property type="molecule type" value="Genomic_DNA"/>
</dbReference>
<accession>A0A0A2C7E2</accession>
<sequence length="95" mass="11107">MNLKKNEAEKPLPRRSRLHEILIALIKQQKDLELMDDNVQIFENPINNSEKYDPSKIVERNQRIIKKYQSLVRSAIALDALLESEDYNISDGRIS</sequence>
<dbReference type="AlphaFoldDB" id="A0A0A2C7E2"/>
<evidence type="ECO:0000313" key="1">
    <source>
        <dbReference type="EMBL" id="KGG20810.1"/>
    </source>
</evidence>
<gene>
    <name evidence="1" type="ORF">EV03_0746</name>
</gene>
<protein>
    <submittedName>
        <fullName evidence="1">Uncharacterized protein</fullName>
    </submittedName>
</protein>
<dbReference type="Proteomes" id="UP000030392">
    <property type="component" value="Unassembled WGS sequence"/>
</dbReference>
<name>A0A0A2C7E2_PROMR</name>
<reference evidence="2" key="1">
    <citation type="journal article" date="2014" name="Sci. Data">
        <title>Genomes of diverse isolates of the marine cyanobacterium Prochlorococcus.</title>
        <authorList>
            <person name="Biller S."/>
            <person name="Berube P."/>
            <person name="Thompson J."/>
            <person name="Kelly L."/>
            <person name="Roggensack S."/>
            <person name="Awad L."/>
            <person name="Roache-Johnson K."/>
            <person name="Ding H."/>
            <person name="Giovannoni S.J."/>
            <person name="Moore L.R."/>
            <person name="Chisholm S.W."/>
        </authorList>
    </citation>
    <scope>NUCLEOTIDE SEQUENCE [LARGE SCALE GENOMIC DNA]</scope>
    <source>
        <strain evidence="2">PAC1</strain>
    </source>
</reference>
<dbReference type="RefSeq" id="WP_036905259.1">
    <property type="nucleotide sequence ID" value="NZ_CP138967.1"/>
</dbReference>
<proteinExistence type="predicted"/>
<evidence type="ECO:0000313" key="2">
    <source>
        <dbReference type="Proteomes" id="UP000030392"/>
    </source>
</evidence>
<comment type="caution">
    <text evidence="1">The sequence shown here is derived from an EMBL/GenBank/DDBJ whole genome shotgun (WGS) entry which is preliminary data.</text>
</comment>